<sequence>MYRNSKPVNNEKLPEHKGDVINNELETTNDEKKIEVKVDIEIVEKKEQDEKKQEQ</sequence>
<protein>
    <submittedName>
        <fullName evidence="2">Bidirectional sugar transporter SWEET14-like</fullName>
    </submittedName>
</protein>
<dbReference type="EMBL" id="LXQA011072573">
    <property type="protein sequence ID" value="MCI83672.1"/>
    <property type="molecule type" value="Genomic_DNA"/>
</dbReference>
<proteinExistence type="predicted"/>
<dbReference type="AlphaFoldDB" id="A0A392V888"/>
<dbReference type="Proteomes" id="UP000265520">
    <property type="component" value="Unassembled WGS sequence"/>
</dbReference>
<feature type="non-terminal residue" evidence="2">
    <location>
        <position position="55"/>
    </location>
</feature>
<keyword evidence="3" id="KW-1185">Reference proteome</keyword>
<feature type="region of interest" description="Disordered" evidence="1">
    <location>
        <begin position="1"/>
        <end position="24"/>
    </location>
</feature>
<evidence type="ECO:0000313" key="3">
    <source>
        <dbReference type="Proteomes" id="UP000265520"/>
    </source>
</evidence>
<organism evidence="2 3">
    <name type="scientific">Trifolium medium</name>
    <dbReference type="NCBI Taxonomy" id="97028"/>
    <lineage>
        <taxon>Eukaryota</taxon>
        <taxon>Viridiplantae</taxon>
        <taxon>Streptophyta</taxon>
        <taxon>Embryophyta</taxon>
        <taxon>Tracheophyta</taxon>
        <taxon>Spermatophyta</taxon>
        <taxon>Magnoliopsida</taxon>
        <taxon>eudicotyledons</taxon>
        <taxon>Gunneridae</taxon>
        <taxon>Pentapetalae</taxon>
        <taxon>rosids</taxon>
        <taxon>fabids</taxon>
        <taxon>Fabales</taxon>
        <taxon>Fabaceae</taxon>
        <taxon>Papilionoideae</taxon>
        <taxon>50 kb inversion clade</taxon>
        <taxon>NPAAA clade</taxon>
        <taxon>Hologalegina</taxon>
        <taxon>IRL clade</taxon>
        <taxon>Trifolieae</taxon>
        <taxon>Trifolium</taxon>
    </lineage>
</organism>
<comment type="caution">
    <text evidence="2">The sequence shown here is derived from an EMBL/GenBank/DDBJ whole genome shotgun (WGS) entry which is preliminary data.</text>
</comment>
<name>A0A392V888_9FABA</name>
<evidence type="ECO:0000256" key="1">
    <source>
        <dbReference type="SAM" id="MobiDB-lite"/>
    </source>
</evidence>
<keyword evidence="2" id="KW-0813">Transport</keyword>
<accession>A0A392V888</accession>
<reference evidence="2 3" key="1">
    <citation type="journal article" date="2018" name="Front. Plant Sci.">
        <title>Red Clover (Trifolium pratense) and Zigzag Clover (T. medium) - A Picture of Genomic Similarities and Differences.</title>
        <authorList>
            <person name="Dluhosova J."/>
            <person name="Istvanek J."/>
            <person name="Nedelnik J."/>
            <person name="Repkova J."/>
        </authorList>
    </citation>
    <scope>NUCLEOTIDE SEQUENCE [LARGE SCALE GENOMIC DNA]</scope>
    <source>
        <strain evidence="3">cv. 10/8</strain>
        <tissue evidence="2">Leaf</tissue>
    </source>
</reference>
<keyword evidence="2" id="KW-0762">Sugar transport</keyword>
<evidence type="ECO:0000313" key="2">
    <source>
        <dbReference type="EMBL" id="MCI83672.1"/>
    </source>
</evidence>